<dbReference type="SUPFAM" id="SSF46689">
    <property type="entry name" value="Homeodomain-like"/>
    <property type="match status" value="1"/>
</dbReference>
<dbReference type="InterPro" id="IPR009057">
    <property type="entry name" value="Homeodomain-like_sf"/>
</dbReference>
<dbReference type="RefSeq" id="WP_131853358.1">
    <property type="nucleotide sequence ID" value="NZ_SKFH01000033.1"/>
</dbReference>
<dbReference type="AlphaFoldDB" id="A0A4V2WMC0"/>
<keyword evidence="2" id="KW-1185">Reference proteome</keyword>
<dbReference type="Gene3D" id="1.10.10.10">
    <property type="entry name" value="Winged helix-like DNA-binding domain superfamily/Winged helix DNA-binding domain"/>
    <property type="match status" value="1"/>
</dbReference>
<dbReference type="PANTHER" id="PTHR34849">
    <property type="entry name" value="SSL5025 PROTEIN"/>
    <property type="match status" value="1"/>
</dbReference>
<evidence type="ECO:0000313" key="1">
    <source>
        <dbReference type="EMBL" id="TCZ67734.1"/>
    </source>
</evidence>
<dbReference type="PANTHER" id="PTHR34849:SF3">
    <property type="entry name" value="SSR2962 PROTEIN"/>
    <property type="match status" value="1"/>
</dbReference>
<proteinExistence type="predicted"/>
<dbReference type="Proteomes" id="UP000295164">
    <property type="component" value="Unassembled WGS sequence"/>
</dbReference>
<dbReference type="InterPro" id="IPR007367">
    <property type="entry name" value="DUF433"/>
</dbReference>
<organism evidence="1 2">
    <name type="scientific">Flaviaesturariibacter aridisoli</name>
    <dbReference type="NCBI Taxonomy" id="2545761"/>
    <lineage>
        <taxon>Bacteria</taxon>
        <taxon>Pseudomonadati</taxon>
        <taxon>Bacteroidota</taxon>
        <taxon>Chitinophagia</taxon>
        <taxon>Chitinophagales</taxon>
        <taxon>Chitinophagaceae</taxon>
        <taxon>Flaviaestuariibacter</taxon>
    </lineage>
</organism>
<sequence>MELKELITVDPDILSGTPVFKGTRVSIETLFDHLEAGDSLEVFLDDFPTVSREQAIALLEVANRLLTSKNVLKLYEVAA</sequence>
<dbReference type="EMBL" id="SKFH01000033">
    <property type="protein sequence ID" value="TCZ67734.1"/>
    <property type="molecule type" value="Genomic_DNA"/>
</dbReference>
<comment type="caution">
    <text evidence="1">The sequence shown here is derived from an EMBL/GenBank/DDBJ whole genome shotgun (WGS) entry which is preliminary data.</text>
</comment>
<dbReference type="OrthoDB" id="9809515at2"/>
<evidence type="ECO:0000313" key="2">
    <source>
        <dbReference type="Proteomes" id="UP000295164"/>
    </source>
</evidence>
<dbReference type="InterPro" id="IPR036388">
    <property type="entry name" value="WH-like_DNA-bd_sf"/>
</dbReference>
<gene>
    <name evidence="1" type="ORF">E0486_15345</name>
</gene>
<reference evidence="1 2" key="1">
    <citation type="submission" date="2019-03" db="EMBL/GenBank/DDBJ databases">
        <authorList>
            <person name="Kim M.K.M."/>
        </authorList>
    </citation>
    <scope>NUCLEOTIDE SEQUENCE [LARGE SCALE GENOMIC DNA]</scope>
    <source>
        <strain evidence="1 2">17J68-15</strain>
    </source>
</reference>
<protein>
    <submittedName>
        <fullName evidence="1">DUF433 domain-containing protein</fullName>
    </submittedName>
</protein>
<name>A0A4V2WMC0_9BACT</name>
<accession>A0A4V2WMC0</accession>
<dbReference type="Pfam" id="PF04255">
    <property type="entry name" value="DUF433"/>
    <property type="match status" value="1"/>
</dbReference>